<comment type="function">
    <text evidence="7">Catalyzes the base-exchange of a guanine (G) residue with the queuine precursor 7-aminomethyl-7-deazaguanine (PreQ1) at position 34 (anticodon wobble position) in tRNAs with GU(N) anticodons (tRNA-Asp, -Asn, -His and -Tyr). Catalysis occurs through a double-displacement mechanism. The nucleophile active site attacks the C1' of nucleotide 34 to detach the guanine base from the RNA, forming a covalent enzyme-RNA intermediate. The proton acceptor active site deprotonates the incoming PreQ1, allowing a nucleophilic attack on the C1' of the ribose to form the product. After dissociation, two additional enzymatic reactions on the tRNA convert PreQ1 to queuine (Q), resulting in the hypermodified nucleoside queuosine (7-(((4,5-cis-dihydroxy-2-cyclopenten-1-yl)amino)methyl)-7-deazaguanosine).</text>
</comment>
<dbReference type="AlphaFoldDB" id="A0A1U7CRM2"/>
<dbReference type="Gene3D" id="3.20.20.105">
    <property type="entry name" value="Queuine tRNA-ribosyltransferase-like"/>
    <property type="match status" value="1"/>
</dbReference>
<dbReference type="EC" id="2.4.2.29" evidence="7"/>
<dbReference type="InterPro" id="IPR036511">
    <property type="entry name" value="TGT-like_sf"/>
</dbReference>
<feature type="active site" description="Proton acceptor" evidence="7">
    <location>
        <position position="111"/>
    </location>
</feature>
<feature type="binding site" evidence="7">
    <location>
        <begin position="111"/>
        <end position="115"/>
    </location>
    <ligand>
        <name>substrate</name>
    </ligand>
</feature>
<proteinExistence type="inferred from homology"/>
<sequence length="387" mass="41650">MPDTETAPERIPHGPTTDRPVRFSTLARDAGSAARAGRLETPHGAVETPAFMPVGTQGTVKGLTPDQLWAGGSRMILANTYHLALRPGEETVAALGGLHRFTGWDGPILTDSGGFQVFSLAQRAKITDHGASFRSHLDGRLLELTPERAVAIQEALGADVAMCLDHCPALPAGKDAIARAVDRTIAWAGRCKAAHARADQALFGIVQGGAHEDLRARCAEALVALDFDGYAVGGVSVGESREEVRRALAVSTHRLPEDRPRYLMGVGRPQDLLDAVATGIDLFDCVMPTRNGRNATCFTDQGLVKLRNAAHTRDASPLEAGCDCLTCAKFSRGYLRHLFMAKEMLGPILASIHNLAYLHRLTSRMREAIRAGRFVQLRMEVLEALGP</sequence>
<evidence type="ECO:0000256" key="1">
    <source>
        <dbReference type="ARBA" id="ARBA00004691"/>
    </source>
</evidence>
<evidence type="ECO:0000256" key="8">
    <source>
        <dbReference type="SAM" id="MobiDB-lite"/>
    </source>
</evidence>
<evidence type="ECO:0000259" key="9">
    <source>
        <dbReference type="Pfam" id="PF01702"/>
    </source>
</evidence>
<evidence type="ECO:0000313" key="10">
    <source>
        <dbReference type="EMBL" id="APW61582.1"/>
    </source>
</evidence>
<feature type="binding site" evidence="7">
    <location>
        <position position="353"/>
    </location>
    <ligand>
        <name>Zn(2+)</name>
        <dbReference type="ChEBI" id="CHEBI:29105"/>
    </ligand>
</feature>
<dbReference type="GO" id="GO:0008479">
    <property type="term" value="F:tRNA-guanosine(34) queuine transglycosylase activity"/>
    <property type="evidence" value="ECO:0007669"/>
    <property type="project" value="UniProtKB-UniRule"/>
</dbReference>
<dbReference type="PANTHER" id="PTHR46499">
    <property type="entry name" value="QUEUINE TRNA-RIBOSYLTRANSFERASE"/>
    <property type="match status" value="1"/>
</dbReference>
<dbReference type="Proteomes" id="UP000186309">
    <property type="component" value="Chromosome"/>
</dbReference>
<dbReference type="GO" id="GO:0046872">
    <property type="term" value="F:metal ion binding"/>
    <property type="evidence" value="ECO:0007669"/>
    <property type="project" value="UniProtKB-KW"/>
</dbReference>
<dbReference type="InterPro" id="IPR050076">
    <property type="entry name" value="ArchSynthase1/Queuine_TRR"/>
</dbReference>
<evidence type="ECO:0000313" key="11">
    <source>
        <dbReference type="Proteomes" id="UP000186309"/>
    </source>
</evidence>
<feature type="binding site" evidence="7">
    <location>
        <position position="165"/>
    </location>
    <ligand>
        <name>substrate</name>
    </ligand>
</feature>
<comment type="cofactor">
    <cofactor evidence="7">
        <name>Zn(2+)</name>
        <dbReference type="ChEBI" id="CHEBI:29105"/>
    </cofactor>
    <text evidence="7">Binds 1 zinc ion per subunit.</text>
</comment>
<organism evidence="10 11">
    <name type="scientific">Paludisphaera borealis</name>
    <dbReference type="NCBI Taxonomy" id="1387353"/>
    <lineage>
        <taxon>Bacteria</taxon>
        <taxon>Pseudomonadati</taxon>
        <taxon>Planctomycetota</taxon>
        <taxon>Planctomycetia</taxon>
        <taxon>Isosphaerales</taxon>
        <taxon>Isosphaeraceae</taxon>
        <taxon>Paludisphaera</taxon>
    </lineage>
</organism>
<keyword evidence="2 7" id="KW-0328">Glycosyltransferase</keyword>
<keyword evidence="7" id="KW-0479">Metal-binding</keyword>
<feature type="region of interest" description="Disordered" evidence="8">
    <location>
        <begin position="1"/>
        <end position="21"/>
    </location>
</feature>
<dbReference type="InterPro" id="IPR004803">
    <property type="entry name" value="TGT"/>
</dbReference>
<feature type="domain" description="tRNA-guanine(15) transglycosylase-like" evidence="9">
    <location>
        <begin position="33"/>
        <end position="384"/>
    </location>
</feature>
<feature type="binding site" evidence="7">
    <location>
        <position position="207"/>
    </location>
    <ligand>
        <name>substrate</name>
    </ligand>
</feature>
<dbReference type="GO" id="GO:0008616">
    <property type="term" value="P:tRNA queuosine(34) biosynthetic process"/>
    <property type="evidence" value="ECO:0007669"/>
    <property type="project" value="UniProtKB-UniRule"/>
</dbReference>
<dbReference type="KEGG" id="pbor:BSF38_03100"/>
<comment type="catalytic activity">
    <reaction evidence="6 7">
        <text>7-aminomethyl-7-carbaguanine + guanosine(34) in tRNA = 7-aminomethyl-7-carbaguanosine(34) in tRNA + guanine</text>
        <dbReference type="Rhea" id="RHEA:24104"/>
        <dbReference type="Rhea" id="RHEA-COMP:10341"/>
        <dbReference type="Rhea" id="RHEA-COMP:10342"/>
        <dbReference type="ChEBI" id="CHEBI:16235"/>
        <dbReference type="ChEBI" id="CHEBI:58703"/>
        <dbReference type="ChEBI" id="CHEBI:74269"/>
        <dbReference type="ChEBI" id="CHEBI:82833"/>
        <dbReference type="EC" id="2.4.2.29"/>
    </reaction>
</comment>
<evidence type="ECO:0000256" key="3">
    <source>
        <dbReference type="ARBA" id="ARBA00022679"/>
    </source>
</evidence>
<evidence type="ECO:0000256" key="5">
    <source>
        <dbReference type="ARBA" id="ARBA00022785"/>
    </source>
</evidence>
<feature type="binding site" evidence="7">
    <location>
        <position position="324"/>
    </location>
    <ligand>
        <name>Zn(2+)</name>
        <dbReference type="ChEBI" id="CHEBI:29105"/>
    </ligand>
</feature>
<evidence type="ECO:0000256" key="7">
    <source>
        <dbReference type="HAMAP-Rule" id="MF_00168"/>
    </source>
</evidence>
<dbReference type="STRING" id="1387353.BSF38_03100"/>
<evidence type="ECO:0000256" key="2">
    <source>
        <dbReference type="ARBA" id="ARBA00022676"/>
    </source>
</evidence>
<keyword evidence="7" id="KW-0862">Zinc</keyword>
<dbReference type="FunFam" id="3.20.20.105:FF:000001">
    <property type="entry name" value="Queuine tRNA-ribosyltransferase"/>
    <property type="match status" value="1"/>
</dbReference>
<dbReference type="SUPFAM" id="SSF51713">
    <property type="entry name" value="tRNA-guanine transglycosylase"/>
    <property type="match status" value="1"/>
</dbReference>
<evidence type="ECO:0000256" key="4">
    <source>
        <dbReference type="ARBA" id="ARBA00022694"/>
    </source>
</evidence>
<name>A0A1U7CRM2_9BACT</name>
<accession>A0A1U7CRM2</accession>
<comment type="similarity">
    <text evidence="7">Belongs to the queuine tRNA-ribosyltransferase family.</text>
</comment>
<evidence type="ECO:0000256" key="6">
    <source>
        <dbReference type="ARBA" id="ARBA00050112"/>
    </source>
</evidence>
<dbReference type="NCBIfam" id="TIGR00449">
    <property type="entry name" value="tgt_general"/>
    <property type="match status" value="1"/>
</dbReference>
<protein>
    <recommendedName>
        <fullName evidence="7">Queuine tRNA-ribosyltransferase</fullName>
        <ecNumber evidence="7">2.4.2.29</ecNumber>
    </recommendedName>
    <alternativeName>
        <fullName evidence="7">Guanine insertion enzyme</fullName>
    </alternativeName>
    <alternativeName>
        <fullName evidence="7">tRNA-guanine transglycosylase</fullName>
    </alternativeName>
</protein>
<comment type="subunit">
    <text evidence="7">Homodimer. Within each dimer, one monomer is responsible for RNA recognition and catalysis, while the other monomer binds to the replacement base PreQ1.</text>
</comment>
<gene>
    <name evidence="7 10" type="primary">tgt</name>
    <name evidence="10" type="ORF">BSF38_03100</name>
</gene>
<feature type="region of interest" description="RNA binding" evidence="7">
    <location>
        <begin position="265"/>
        <end position="271"/>
    </location>
</feature>
<reference evidence="11" key="1">
    <citation type="submission" date="2016-12" db="EMBL/GenBank/DDBJ databases">
        <title>Comparative genomics of four Isosphaeraceae planctomycetes: a common pool of plasmids and glycoside hydrolase genes.</title>
        <authorList>
            <person name="Ivanova A."/>
        </authorList>
    </citation>
    <scope>NUCLEOTIDE SEQUENCE [LARGE SCALE GENOMIC DNA]</scope>
    <source>
        <strain evidence="11">PX4</strain>
    </source>
</reference>
<feature type="region of interest" description="RNA binding; important for wobble base 34 recognition" evidence="7">
    <location>
        <begin position="289"/>
        <end position="293"/>
    </location>
</feature>
<feature type="binding site" evidence="7">
    <location>
        <position position="327"/>
    </location>
    <ligand>
        <name>Zn(2+)</name>
        <dbReference type="ChEBI" id="CHEBI:29105"/>
    </ligand>
</feature>
<keyword evidence="5 7" id="KW-0671">Queuosine biosynthesis</keyword>
<dbReference type="UniPathway" id="UPA00392"/>
<keyword evidence="4 7" id="KW-0819">tRNA processing</keyword>
<dbReference type="NCBIfam" id="TIGR00430">
    <property type="entry name" value="Q_tRNA_tgt"/>
    <property type="match status" value="1"/>
</dbReference>
<dbReference type="InterPro" id="IPR002616">
    <property type="entry name" value="tRNA_ribo_trans-like"/>
</dbReference>
<feature type="binding site" evidence="7">
    <location>
        <position position="322"/>
    </location>
    <ligand>
        <name>Zn(2+)</name>
        <dbReference type="ChEBI" id="CHEBI:29105"/>
    </ligand>
</feature>
<dbReference type="HAMAP" id="MF_00168">
    <property type="entry name" value="Q_tRNA_Tgt"/>
    <property type="match status" value="1"/>
</dbReference>
<comment type="pathway">
    <text evidence="1 7">tRNA modification; tRNA-queuosine biosynthesis.</text>
</comment>
<feature type="binding site" evidence="7">
    <location>
        <position position="234"/>
    </location>
    <ligand>
        <name>substrate</name>
    </ligand>
</feature>
<dbReference type="OrthoDB" id="9805417at2"/>
<dbReference type="GO" id="GO:0005829">
    <property type="term" value="C:cytosol"/>
    <property type="evidence" value="ECO:0007669"/>
    <property type="project" value="TreeGrafter"/>
</dbReference>
<dbReference type="RefSeq" id="WP_083712966.1">
    <property type="nucleotide sequence ID" value="NZ_CP019082.1"/>
</dbReference>
<feature type="active site" description="Nucleophile" evidence="7">
    <location>
        <position position="284"/>
    </location>
</feature>
<keyword evidence="11" id="KW-1185">Reference proteome</keyword>
<dbReference type="PANTHER" id="PTHR46499:SF1">
    <property type="entry name" value="QUEUINE TRNA-RIBOSYLTRANSFERASE"/>
    <property type="match status" value="1"/>
</dbReference>
<dbReference type="Pfam" id="PF01702">
    <property type="entry name" value="TGT"/>
    <property type="match status" value="1"/>
</dbReference>
<keyword evidence="3 7" id="KW-0808">Transferase</keyword>
<dbReference type="EMBL" id="CP019082">
    <property type="protein sequence ID" value="APW61582.1"/>
    <property type="molecule type" value="Genomic_DNA"/>
</dbReference>